<dbReference type="OrthoDB" id="3828660at2"/>
<dbReference type="AlphaFoldDB" id="A0A222VX84"/>
<reference evidence="1 2" key="1">
    <citation type="submission" date="2016-10" db="EMBL/GenBank/DDBJ databases">
        <authorList>
            <person name="de Groot N.N."/>
        </authorList>
    </citation>
    <scope>NUCLEOTIDE SEQUENCE [LARGE SCALE GENOMIC DNA]</scope>
    <source>
        <strain evidence="1 2">CGMCC 4.5506</strain>
    </source>
</reference>
<name>A0A222VX84_9PSEU</name>
<gene>
    <name evidence="1" type="ORF">SAMN05421630_10676</name>
</gene>
<dbReference type="KEGG" id="pmad:BAY61_30040"/>
<dbReference type="EMBL" id="FMZE01000006">
    <property type="protein sequence ID" value="SDD13618.1"/>
    <property type="molecule type" value="Genomic_DNA"/>
</dbReference>
<dbReference type="RefSeq" id="WP_091805565.1">
    <property type="nucleotide sequence ID" value="NZ_CP016353.1"/>
</dbReference>
<evidence type="ECO:0000313" key="1">
    <source>
        <dbReference type="EMBL" id="SDD13618.1"/>
    </source>
</evidence>
<keyword evidence="2" id="KW-1185">Reference proteome</keyword>
<dbReference type="STRING" id="530584.SAMN05421630_10676"/>
<evidence type="ECO:0000313" key="2">
    <source>
        <dbReference type="Proteomes" id="UP000199494"/>
    </source>
</evidence>
<organism evidence="1 2">
    <name type="scientific">Prauserella marina</name>
    <dbReference type="NCBI Taxonomy" id="530584"/>
    <lineage>
        <taxon>Bacteria</taxon>
        <taxon>Bacillati</taxon>
        <taxon>Actinomycetota</taxon>
        <taxon>Actinomycetes</taxon>
        <taxon>Pseudonocardiales</taxon>
        <taxon>Pseudonocardiaceae</taxon>
        <taxon>Prauserella</taxon>
    </lineage>
</organism>
<protein>
    <submittedName>
        <fullName evidence="1">Uncharacterized protein</fullName>
    </submittedName>
</protein>
<sequence length="121" mass="12564">MITGYAVAVALCSLAVAAWAFVLVARNRPPKKPLLTGLAVIEVLLLAQVVISVVLLIGGDRPGNMVTFIAYLVGSLLVLPIATVWALAERTRSATAILGVACVTVPVLILRMSEVWGGASA</sequence>
<dbReference type="Proteomes" id="UP000199494">
    <property type="component" value="Unassembled WGS sequence"/>
</dbReference>
<accession>A0A222VX84</accession>
<proteinExistence type="predicted"/>